<organism evidence="1 2">
    <name type="scientific">Piscinibacter gummiphilus</name>
    <dbReference type="NCBI Taxonomy" id="946333"/>
    <lineage>
        <taxon>Bacteria</taxon>
        <taxon>Pseudomonadati</taxon>
        <taxon>Pseudomonadota</taxon>
        <taxon>Betaproteobacteria</taxon>
        <taxon>Burkholderiales</taxon>
        <taxon>Sphaerotilaceae</taxon>
        <taxon>Piscinibacter</taxon>
    </lineage>
</organism>
<evidence type="ECO:0000313" key="2">
    <source>
        <dbReference type="Proteomes" id="UP001303946"/>
    </source>
</evidence>
<accession>A0ABZ0CYP1</accession>
<dbReference type="GO" id="GO:0016757">
    <property type="term" value="F:glycosyltransferase activity"/>
    <property type="evidence" value="ECO:0007669"/>
    <property type="project" value="UniProtKB-KW"/>
</dbReference>
<keyword evidence="1" id="KW-0328">Glycosyltransferase</keyword>
<dbReference type="RefSeq" id="WP_316702980.1">
    <property type="nucleotide sequence ID" value="NZ_CP136336.1"/>
</dbReference>
<dbReference type="EMBL" id="CP136336">
    <property type="protein sequence ID" value="WOB10083.1"/>
    <property type="molecule type" value="Genomic_DNA"/>
</dbReference>
<protein>
    <submittedName>
        <fullName evidence="1">Glycosyltransferase family A protein</fullName>
        <ecNumber evidence="1">2.4.-.-</ecNumber>
    </submittedName>
</protein>
<name>A0ABZ0CYP1_9BURK</name>
<dbReference type="InterPro" id="IPR029044">
    <property type="entry name" value="Nucleotide-diphossugar_trans"/>
</dbReference>
<gene>
    <name evidence="1" type="ORF">RXV79_08440</name>
</gene>
<keyword evidence="2" id="KW-1185">Reference proteome</keyword>
<dbReference type="CDD" id="cd00761">
    <property type="entry name" value="Glyco_tranf_GTA_type"/>
    <property type="match status" value="1"/>
</dbReference>
<dbReference type="Proteomes" id="UP001303946">
    <property type="component" value="Chromosome"/>
</dbReference>
<keyword evidence="1" id="KW-0808">Transferase</keyword>
<reference evidence="1 2" key="1">
    <citation type="submission" date="2023-10" db="EMBL/GenBank/DDBJ databases">
        <title>Bacteria for the degradation of biodegradable plastic PBAT(Polybutylene adipate terephthalate).</title>
        <authorList>
            <person name="Weon H.-Y."/>
            <person name="Yeon J."/>
        </authorList>
    </citation>
    <scope>NUCLEOTIDE SEQUENCE [LARGE SCALE GENOMIC DNA]</scope>
    <source>
        <strain evidence="1 2">SBD 7-3</strain>
    </source>
</reference>
<evidence type="ECO:0000313" key="1">
    <source>
        <dbReference type="EMBL" id="WOB10083.1"/>
    </source>
</evidence>
<proteinExistence type="predicted"/>
<sequence>MSYLLPSRLTVVAQAGGVLERFWAAYSAGPHAVQELPARLTSIAAGASSEDVVREAFAQAEGVVLLLTDIEDAQRLAVQLKLRRRQPSIVMRWWDRPANLKPTYRDRLVFNRYTGVNFMTSRADLEANVRPPKGGLVVDNPVLLDQPAALGEDSWHKTMRHTLLALTQPTRTDIFGLAKRNHGAIKLTLATHFYCNQDNIDTVTSWLRDFTTLPAEVLDQIQFVIVDDGSPLKYDIPDVDLNLTWVRIDQDIRWNQAGARNAAMLHARAENVVITDVDHAFPEHTVRWLLAHPIKRRRFYKFWRKMPDGSLIKGHPNIFYLARSRFFQLFGTDEEFAGAYGAEDYRFVKNFKNHGTVQSHLPKAVFCIERQLDREKSYHSLVRDLSFNTGVDTRKRLEIDHFGANYGHSRHNYNFTQTVLLDRMRTPTRMPPLDRGWRQRWWLRQFESLLCSR</sequence>
<dbReference type="SUPFAM" id="SSF53448">
    <property type="entry name" value="Nucleotide-diphospho-sugar transferases"/>
    <property type="match status" value="1"/>
</dbReference>
<dbReference type="Gene3D" id="3.90.550.10">
    <property type="entry name" value="Spore Coat Polysaccharide Biosynthesis Protein SpsA, Chain A"/>
    <property type="match status" value="1"/>
</dbReference>
<dbReference type="EC" id="2.4.-.-" evidence="1"/>